<sequence length="71" mass="8036">MTSNHKTLSKPIKDMDDIRLAMGALNSIKENYISIDQQITPIEDAYALMASFGLNVPQEEIEKAESLRYAY</sequence>
<keyword evidence="2" id="KW-1185">Reference proteome</keyword>
<gene>
    <name evidence="1" type="ORF">GSLYS_00021111001</name>
</gene>
<evidence type="ECO:0000313" key="1">
    <source>
        <dbReference type="EMBL" id="CAL1547794.1"/>
    </source>
</evidence>
<organism evidence="1 2">
    <name type="scientific">Lymnaea stagnalis</name>
    <name type="common">Great pond snail</name>
    <name type="synonym">Helix stagnalis</name>
    <dbReference type="NCBI Taxonomy" id="6523"/>
    <lineage>
        <taxon>Eukaryota</taxon>
        <taxon>Metazoa</taxon>
        <taxon>Spiralia</taxon>
        <taxon>Lophotrochozoa</taxon>
        <taxon>Mollusca</taxon>
        <taxon>Gastropoda</taxon>
        <taxon>Heterobranchia</taxon>
        <taxon>Euthyneura</taxon>
        <taxon>Panpulmonata</taxon>
        <taxon>Hygrophila</taxon>
        <taxon>Lymnaeoidea</taxon>
        <taxon>Lymnaeidae</taxon>
        <taxon>Lymnaea</taxon>
    </lineage>
</organism>
<name>A0AAV2IR72_LYMST</name>
<dbReference type="EMBL" id="CAXITT010001066">
    <property type="protein sequence ID" value="CAL1547794.1"/>
    <property type="molecule type" value="Genomic_DNA"/>
</dbReference>
<feature type="non-terminal residue" evidence="1">
    <location>
        <position position="71"/>
    </location>
</feature>
<protein>
    <submittedName>
        <fullName evidence="1">Uncharacterized protein</fullName>
    </submittedName>
</protein>
<dbReference type="Proteomes" id="UP001497497">
    <property type="component" value="Unassembled WGS sequence"/>
</dbReference>
<dbReference type="AlphaFoldDB" id="A0AAV2IR72"/>
<evidence type="ECO:0000313" key="2">
    <source>
        <dbReference type="Proteomes" id="UP001497497"/>
    </source>
</evidence>
<proteinExistence type="predicted"/>
<comment type="caution">
    <text evidence="1">The sequence shown here is derived from an EMBL/GenBank/DDBJ whole genome shotgun (WGS) entry which is preliminary data.</text>
</comment>
<accession>A0AAV2IR72</accession>
<reference evidence="1 2" key="1">
    <citation type="submission" date="2024-04" db="EMBL/GenBank/DDBJ databases">
        <authorList>
            <consortium name="Genoscope - CEA"/>
            <person name="William W."/>
        </authorList>
    </citation>
    <scope>NUCLEOTIDE SEQUENCE [LARGE SCALE GENOMIC DNA]</scope>
</reference>